<evidence type="ECO:0000313" key="2">
    <source>
        <dbReference type="EMBL" id="QCD65492.1"/>
    </source>
</evidence>
<dbReference type="GO" id="GO:0016491">
    <property type="term" value="F:oxidoreductase activity"/>
    <property type="evidence" value="ECO:0007669"/>
    <property type="project" value="UniProtKB-KW"/>
</dbReference>
<dbReference type="InterPro" id="IPR036291">
    <property type="entry name" value="NAD(P)-bd_dom_sf"/>
</dbReference>
<dbReference type="PANTHER" id="PTHR43157">
    <property type="entry name" value="PHOSPHATIDYLINOSITOL-GLYCAN BIOSYNTHESIS CLASS F PROTEIN-RELATED"/>
    <property type="match status" value="1"/>
</dbReference>
<protein>
    <submittedName>
        <fullName evidence="2">SDR family NAD(P)-dependent oxidoreductase</fullName>
    </submittedName>
</protein>
<evidence type="ECO:0000256" key="1">
    <source>
        <dbReference type="ARBA" id="ARBA00023002"/>
    </source>
</evidence>
<name>A0A4D6KDV1_9EURY</name>
<dbReference type="PANTHER" id="PTHR43157:SF31">
    <property type="entry name" value="PHOSPHATIDYLINOSITOL-GLYCAN BIOSYNTHESIS CLASS F PROTEIN"/>
    <property type="match status" value="1"/>
</dbReference>
<keyword evidence="1" id="KW-0560">Oxidoreductase</keyword>
<gene>
    <name evidence="2" type="ORF">E5139_07515</name>
</gene>
<dbReference type="Pfam" id="PF00106">
    <property type="entry name" value="adh_short"/>
    <property type="match status" value="1"/>
</dbReference>
<organism evidence="2 3">
    <name type="scientific">Halomicrobium mukohataei</name>
    <dbReference type="NCBI Taxonomy" id="57705"/>
    <lineage>
        <taxon>Archaea</taxon>
        <taxon>Methanobacteriati</taxon>
        <taxon>Methanobacteriota</taxon>
        <taxon>Stenosarchaea group</taxon>
        <taxon>Halobacteria</taxon>
        <taxon>Halobacteriales</taxon>
        <taxon>Haloarculaceae</taxon>
        <taxon>Halomicrobium</taxon>
    </lineage>
</organism>
<reference evidence="2 3" key="1">
    <citation type="submission" date="2019-04" db="EMBL/GenBank/DDBJ databases">
        <title>Complete genome sequence of Arthrobacter sp. ZXY-2 associated with effective atrazine degradation and salt adaptation.</title>
        <authorList>
            <person name="Zhao X."/>
        </authorList>
    </citation>
    <scope>NUCLEOTIDE SEQUENCE [LARGE SCALE GENOMIC DNA]</scope>
    <source>
        <strain evidence="3">ZP60</strain>
    </source>
</reference>
<dbReference type="KEGG" id="halz:E5139_07515"/>
<dbReference type="SUPFAM" id="SSF51735">
    <property type="entry name" value="NAD(P)-binding Rossmann-fold domains"/>
    <property type="match status" value="1"/>
</dbReference>
<dbReference type="Gene3D" id="3.40.50.720">
    <property type="entry name" value="NAD(P)-binding Rossmann-like Domain"/>
    <property type="match status" value="1"/>
</dbReference>
<proteinExistence type="predicted"/>
<dbReference type="EMBL" id="CP039375">
    <property type="protein sequence ID" value="QCD65492.1"/>
    <property type="molecule type" value="Genomic_DNA"/>
</dbReference>
<reference evidence="2 3" key="2">
    <citation type="submission" date="2019-04" db="EMBL/GenBank/DDBJ databases">
        <authorList>
            <person name="Yang S."/>
            <person name="Wei W."/>
        </authorList>
    </citation>
    <scope>NUCLEOTIDE SEQUENCE [LARGE SCALE GENOMIC DNA]</scope>
    <source>
        <strain evidence="3">ZP60</strain>
    </source>
</reference>
<evidence type="ECO:0000313" key="3">
    <source>
        <dbReference type="Proteomes" id="UP000297053"/>
    </source>
</evidence>
<dbReference type="AlphaFoldDB" id="A0A4D6KDV1"/>
<dbReference type="GeneID" id="42178773"/>
<dbReference type="InterPro" id="IPR002347">
    <property type="entry name" value="SDR_fam"/>
</dbReference>
<sequence>MTSTIVLTGGTSGIGREAAIRLAEGGAEVAVVGRDADRGRELADTESAGEIRFYEADLGTQAAVRSLAAALRSQYDSIDVLAHNAGTCSPTRTETADGVELTLAVNHAAPYLLTHELIGRLRANTSSRIVLTMSHLHRLGELAFDDLQMRSAYDWVDAYARAELANVVFIAELAERLDPSDVTANCFHPGFVPGTNIVRNVPWWRKVLARVADILPFWGVDVGTAANRLVSLATDPSFETRSGRYYRDDAPAELPPEAQDPAVRQRVWETTASVVGVDAEWP</sequence>
<dbReference type="OMA" id="NEVIFMM"/>
<dbReference type="PRINTS" id="PR00081">
    <property type="entry name" value="GDHRDH"/>
</dbReference>
<dbReference type="Proteomes" id="UP000297053">
    <property type="component" value="Chromosome"/>
</dbReference>
<dbReference type="RefSeq" id="WP_015761846.1">
    <property type="nucleotide sequence ID" value="NZ_CP039375.1"/>
</dbReference>
<accession>A0A4D6KDV1</accession>